<evidence type="ECO:0000256" key="1">
    <source>
        <dbReference type="SAM" id="Phobius"/>
    </source>
</evidence>
<gene>
    <name evidence="2" type="primary">yqfD</name>
    <name evidence="2" type="ORF">GW534_12190</name>
</gene>
<dbReference type="RefSeq" id="WP_161921302.1">
    <property type="nucleotide sequence ID" value="NZ_JAACYS010000062.1"/>
</dbReference>
<protein>
    <submittedName>
        <fullName evidence="2">Sporulation protein YqfD</fullName>
    </submittedName>
</protein>
<dbReference type="Pfam" id="PF06898">
    <property type="entry name" value="YqfD"/>
    <property type="match status" value="1"/>
</dbReference>
<reference evidence="2 3" key="1">
    <citation type="submission" date="2020-01" db="EMBL/GenBank/DDBJ databases">
        <title>A novel Bacillus sp. from Pasinler.</title>
        <authorList>
            <person name="Adiguzel A."/>
            <person name="Ay H."/>
            <person name="Baltaci M.O."/>
        </authorList>
    </citation>
    <scope>NUCLEOTIDE SEQUENCE [LARGE SCALE GENOMIC DNA]</scope>
    <source>
        <strain evidence="2 3">P1</strain>
    </source>
</reference>
<evidence type="ECO:0000313" key="3">
    <source>
        <dbReference type="Proteomes" id="UP000743899"/>
    </source>
</evidence>
<keyword evidence="3" id="KW-1185">Reference proteome</keyword>
<dbReference type="NCBIfam" id="TIGR02876">
    <property type="entry name" value="spore_yqfD"/>
    <property type="match status" value="1"/>
</dbReference>
<proteinExistence type="predicted"/>
<dbReference type="PIRSF" id="PIRSF029895">
    <property type="entry name" value="SpoIV"/>
    <property type="match status" value="1"/>
</dbReference>
<keyword evidence="1" id="KW-0472">Membrane</keyword>
<comment type="caution">
    <text evidence="2">The sequence shown here is derived from an EMBL/GenBank/DDBJ whole genome shotgun (WGS) entry which is preliminary data.</text>
</comment>
<accession>A0ABX0ABB6</accession>
<keyword evidence="1" id="KW-0812">Transmembrane</keyword>
<evidence type="ECO:0000313" key="2">
    <source>
        <dbReference type="EMBL" id="NCU18473.1"/>
    </source>
</evidence>
<name>A0ABX0ABB6_9BACI</name>
<sequence length="398" mass="46145">MKNLWFKRLLGSVTVKLIGISGERIINELIRQRLVIWNVKRMSKNEIIFQMFIKDIRSLRQAIRTHRVKVRFIKRAGFPSWLKRFRRNIGIFIGVFIALIIIIILSNMIWKVEIEGASPDLEYKMVKQLKEMGVKIGGFQFLVDDPEGIQRKLTAMNEEVTWIGVELNGTSYHFQVVEKEQPDEVKKTSPRHLVAKKEAIIVDYFVEKGEPVITINDFVKPGQLLVSGLIGREDAKQKVSAKGEILGKTWYTTEVEVDLTTEFELLTGKENKRTTIDFGNISIPIWGFSSAKYKHKQVEENKHELQFLKWKLPISITNKTIKEVEVHEKTYSTKEAKKLAQEIARKDLQKSFSEEAKIIDEKILHEKVENGKLKLLISYDVIENIAKEAPIIEEERED</sequence>
<dbReference type="InterPro" id="IPR010690">
    <property type="entry name" value="YqfD"/>
</dbReference>
<feature type="transmembrane region" description="Helical" evidence="1">
    <location>
        <begin position="89"/>
        <end position="110"/>
    </location>
</feature>
<dbReference type="EMBL" id="JAACYS010000062">
    <property type="protein sequence ID" value="NCU18473.1"/>
    <property type="molecule type" value="Genomic_DNA"/>
</dbReference>
<keyword evidence="1" id="KW-1133">Transmembrane helix</keyword>
<dbReference type="Proteomes" id="UP000743899">
    <property type="component" value="Unassembled WGS sequence"/>
</dbReference>
<organism evidence="2 3">
    <name type="scientific">Pallidibacillus pasinlerensis</name>
    <dbReference type="NCBI Taxonomy" id="2703818"/>
    <lineage>
        <taxon>Bacteria</taxon>
        <taxon>Bacillati</taxon>
        <taxon>Bacillota</taxon>
        <taxon>Bacilli</taxon>
        <taxon>Bacillales</taxon>
        <taxon>Bacillaceae</taxon>
        <taxon>Pallidibacillus</taxon>
    </lineage>
</organism>